<evidence type="ECO:0000256" key="6">
    <source>
        <dbReference type="ARBA" id="ARBA00022036"/>
    </source>
</evidence>
<evidence type="ECO:0000256" key="13">
    <source>
        <dbReference type="PROSITE-ProRule" id="PRU00409"/>
    </source>
</evidence>
<evidence type="ECO:0000313" key="17">
    <source>
        <dbReference type="Proteomes" id="UP000216446"/>
    </source>
</evidence>
<dbReference type="EC" id="6.3.2.29" evidence="5"/>
<dbReference type="EC" id="6.3.2.30" evidence="4"/>
<dbReference type="GO" id="GO:0071161">
    <property type="term" value="F:cyanophycin synthetase activity (L-arginine-adding)"/>
    <property type="evidence" value="ECO:0007669"/>
    <property type="project" value="UniProtKB-EC"/>
</dbReference>
<dbReference type="InterPro" id="IPR004101">
    <property type="entry name" value="Mur_ligase_C"/>
</dbReference>
<dbReference type="GO" id="GO:0071160">
    <property type="term" value="F:cyanophycin synthetase activity (L-aspartate-adding)"/>
    <property type="evidence" value="ECO:0007669"/>
    <property type="project" value="UniProtKB-EC"/>
</dbReference>
<dbReference type="InterPro" id="IPR013815">
    <property type="entry name" value="ATP_grasp_subdomain_1"/>
</dbReference>
<keyword evidence="17" id="KW-1185">Reference proteome</keyword>
<comment type="catalytic activity">
    <reaction evidence="11">
        <text>[L-4-(L-arginin-2-N-yl)aspartate](n)-L-aspartate + L-arginine + ATP = [L-4-(L-arginin-2-N-yl)aspartate](n+1) + ADP + phosphate + H(+)</text>
        <dbReference type="Rhea" id="RHEA:23888"/>
        <dbReference type="Rhea" id="RHEA-COMP:13732"/>
        <dbReference type="Rhea" id="RHEA-COMP:13733"/>
        <dbReference type="ChEBI" id="CHEBI:15378"/>
        <dbReference type="ChEBI" id="CHEBI:30616"/>
        <dbReference type="ChEBI" id="CHEBI:32682"/>
        <dbReference type="ChEBI" id="CHEBI:43474"/>
        <dbReference type="ChEBI" id="CHEBI:137986"/>
        <dbReference type="ChEBI" id="CHEBI:137990"/>
        <dbReference type="ChEBI" id="CHEBI:456216"/>
        <dbReference type="EC" id="6.3.2.30"/>
    </reaction>
</comment>
<comment type="function">
    <text evidence="1">Catalyzes the ATP-dependent polymerization of arginine and aspartate to multi-L-arginyl-poly-L-aspartic acid (cyanophycin; a water-insoluble reserve polymer).</text>
</comment>
<dbReference type="PANTHER" id="PTHR23135">
    <property type="entry name" value="MUR LIGASE FAMILY MEMBER"/>
    <property type="match status" value="1"/>
</dbReference>
<dbReference type="OrthoDB" id="9803907at2"/>
<dbReference type="GO" id="GO:0046872">
    <property type="term" value="F:metal ion binding"/>
    <property type="evidence" value="ECO:0007669"/>
    <property type="project" value="InterPro"/>
</dbReference>
<evidence type="ECO:0000256" key="9">
    <source>
        <dbReference type="ARBA" id="ARBA00022840"/>
    </source>
</evidence>
<comment type="catalytic activity">
    <reaction evidence="12">
        <text>[L-4-(L-arginin-2-N-yl)aspartate](n) + L-aspartate + ATP = [L-4-(L-arginin-2-N-yl)aspartate](n)-L-aspartate + ADP + phosphate + H(+)</text>
        <dbReference type="Rhea" id="RHEA:13277"/>
        <dbReference type="Rhea" id="RHEA-COMP:13728"/>
        <dbReference type="Rhea" id="RHEA-COMP:13733"/>
        <dbReference type="ChEBI" id="CHEBI:15378"/>
        <dbReference type="ChEBI" id="CHEBI:29991"/>
        <dbReference type="ChEBI" id="CHEBI:30616"/>
        <dbReference type="ChEBI" id="CHEBI:43474"/>
        <dbReference type="ChEBI" id="CHEBI:137986"/>
        <dbReference type="ChEBI" id="CHEBI:137990"/>
        <dbReference type="ChEBI" id="CHEBI:456216"/>
        <dbReference type="EC" id="6.3.2.29"/>
    </reaction>
</comment>
<dbReference type="Gene3D" id="3.30.470.20">
    <property type="entry name" value="ATP-grasp fold, B domain"/>
    <property type="match status" value="1"/>
</dbReference>
<dbReference type="SUPFAM" id="SSF53244">
    <property type="entry name" value="MurD-like peptide ligases, peptide-binding domain"/>
    <property type="match status" value="1"/>
</dbReference>
<proteinExistence type="inferred from homology"/>
<accession>A0A259TVN8</accession>
<dbReference type="InterPro" id="IPR036565">
    <property type="entry name" value="Mur-like_cat_sf"/>
</dbReference>
<dbReference type="Gene3D" id="3.90.190.20">
    <property type="entry name" value="Mur ligase, C-terminal domain"/>
    <property type="match status" value="1"/>
</dbReference>
<evidence type="ECO:0000256" key="10">
    <source>
        <dbReference type="ARBA" id="ARBA00031353"/>
    </source>
</evidence>
<dbReference type="SUPFAM" id="SSF53623">
    <property type="entry name" value="MurD-like peptide ligases, catalytic domain"/>
    <property type="match status" value="1"/>
</dbReference>
<dbReference type="EMBL" id="MQWB01000001">
    <property type="protein sequence ID" value="OZC01829.1"/>
    <property type="molecule type" value="Genomic_DNA"/>
</dbReference>
<dbReference type="PROSITE" id="PS50975">
    <property type="entry name" value="ATP_GRASP"/>
    <property type="match status" value="1"/>
</dbReference>
<dbReference type="Gene3D" id="3.40.1190.10">
    <property type="entry name" value="Mur-like, catalytic domain"/>
    <property type="match status" value="1"/>
</dbReference>
<dbReference type="NCBIfam" id="TIGR02068">
    <property type="entry name" value="cya_phycin_syn"/>
    <property type="match status" value="1"/>
</dbReference>
<keyword evidence="9 13" id="KW-0067">ATP-binding</keyword>
<dbReference type="InterPro" id="IPR044019">
    <property type="entry name" value="Cyanophycin_syn_N"/>
</dbReference>
<keyword evidence="7" id="KW-0436">Ligase</keyword>
<keyword evidence="8 13" id="KW-0547">Nucleotide-binding</keyword>
<dbReference type="Pfam" id="PF02786">
    <property type="entry name" value="CPSase_L_D2"/>
    <property type="match status" value="1"/>
</dbReference>
<comment type="caution">
    <text evidence="16">The sequence shown here is derived from an EMBL/GenBank/DDBJ whole genome shotgun (WGS) entry which is preliminary data.</text>
</comment>
<comment type="similarity">
    <text evidence="2">In the C-terminal section; belongs to the MurCDEF family.</text>
</comment>
<dbReference type="NCBIfam" id="NF010623">
    <property type="entry name" value="PRK14016.1"/>
    <property type="match status" value="1"/>
</dbReference>
<evidence type="ECO:0000256" key="2">
    <source>
        <dbReference type="ARBA" id="ARBA00009060"/>
    </source>
</evidence>
<organism evidence="16 17">
    <name type="scientific">Rubricoccus marinus</name>
    <dbReference type="NCBI Taxonomy" id="716817"/>
    <lineage>
        <taxon>Bacteria</taxon>
        <taxon>Pseudomonadati</taxon>
        <taxon>Rhodothermota</taxon>
        <taxon>Rhodothermia</taxon>
        <taxon>Rhodothermales</taxon>
        <taxon>Rubricoccaceae</taxon>
        <taxon>Rubricoccus</taxon>
    </lineage>
</organism>
<dbReference type="InterPro" id="IPR011761">
    <property type="entry name" value="ATP-grasp"/>
</dbReference>
<evidence type="ECO:0000313" key="16">
    <source>
        <dbReference type="EMBL" id="OZC01829.1"/>
    </source>
</evidence>
<feature type="compositionally biased region" description="Low complexity" evidence="14">
    <location>
        <begin position="922"/>
        <end position="931"/>
    </location>
</feature>
<evidence type="ECO:0000256" key="7">
    <source>
        <dbReference type="ARBA" id="ARBA00022598"/>
    </source>
</evidence>
<evidence type="ECO:0000256" key="4">
    <source>
        <dbReference type="ARBA" id="ARBA00012968"/>
    </source>
</evidence>
<evidence type="ECO:0000256" key="14">
    <source>
        <dbReference type="SAM" id="MobiDB-lite"/>
    </source>
</evidence>
<dbReference type="Pfam" id="PF02875">
    <property type="entry name" value="Mur_ligase_C"/>
    <property type="match status" value="1"/>
</dbReference>
<evidence type="ECO:0000256" key="3">
    <source>
        <dbReference type="ARBA" id="ARBA00011738"/>
    </source>
</evidence>
<dbReference type="AlphaFoldDB" id="A0A259TVN8"/>
<gene>
    <name evidence="16" type="ORF">BSZ36_01790</name>
</gene>
<dbReference type="InterPro" id="IPR036615">
    <property type="entry name" value="Mur_ligase_C_dom_sf"/>
</dbReference>
<dbReference type="Proteomes" id="UP000216446">
    <property type="component" value="Unassembled WGS sequence"/>
</dbReference>
<dbReference type="GO" id="GO:0005524">
    <property type="term" value="F:ATP binding"/>
    <property type="evidence" value="ECO:0007669"/>
    <property type="project" value="UniProtKB-UniRule"/>
</dbReference>
<dbReference type="InterPro" id="IPR011810">
    <property type="entry name" value="Cya_phycin_syn"/>
</dbReference>
<feature type="domain" description="ATP-grasp" evidence="15">
    <location>
        <begin position="232"/>
        <end position="487"/>
    </location>
</feature>
<evidence type="ECO:0000256" key="11">
    <source>
        <dbReference type="ARBA" id="ARBA00048094"/>
    </source>
</evidence>
<sequence>MRILSTNVYVGPNVYARFPVIRHVIDLGPLENYPTGTLGDFPARLVEALPGLQEHGCSYREPGGFIRRMTEDEGTWLGHVWEHVALELQGIAGSDVTFGKTRSRRGEPGCYDMVYSYHQREVGLEAGKLARRLILQLLPPEVQAEIDEEKEDWDWDEERDDFIRFAQRREFGPSTQSIVDAAVARGIPWLRLNKYSLVQFGHGKYQKRIQATVTSETKHISVELASDKDETHSLLGDLGLPVPKQTLCYSVRDAIRAAEKTGYPVVVKPLNANHGRGVSIRLMTPEAVETGFHVASEHGTSRGVLVESFVEGFDHRMLVVGGKLIAVAKRVPGHVVGDGTHTIEELVEIVNADPRRGVGHEKVLTQLQFDEQAERLMEKRGVTKETVLASGETLFLRETANLSTGGTAIDLTDVVHPDNRDMAERAIKAIGLDVGGVDFLSTDITKSWRDIGGGIVECNAAPGFRMHVAPSEGTPRNVAEPVIDLLFPPGTPARIPIAAITGTNGKTTTTRMLAHIAQMAGYTPGMTTSDGVYINGRMSVKGDMTGPTSSNMVLRDPDVDCAILETARGGMVRSGLAFNECDVAACLNVRADHLGIRGIDTLDQLAEIKKIPIDVAKDCAVLNADDERCLAMAADSRAESICYVTMDPQHAIVREHVRAGGRAVVLEPGMNGDMITIYDGGRHIPLLWTHLIPATMEGKATHNVQNAMFAAGMAYALGENAMEKINLDHIRHGLRTFSTSYYEAPGRLNVFDEHPFKVILDYAHNPDAVGMMVELAGKLDVRGKRRLVLAAPGDRRDEDIREIATIAAGHFDHYVCKRDDNPRGRDEREVPLMLQKALLDAGVAPEAVDIVVDEQEAIEHALASGEENDLILIFGDDISRSWKQIIYFGQASGDGEDETAPPTPVTAPMLAPEASGGMIAAPATASAKPAKGPITRRDADMDAVDLPDGQRLVRDERGVRIVLDEEAD</sequence>
<evidence type="ECO:0000256" key="1">
    <source>
        <dbReference type="ARBA" id="ARBA00003184"/>
    </source>
</evidence>
<reference evidence="16 17" key="1">
    <citation type="submission" date="2016-11" db="EMBL/GenBank/DDBJ databases">
        <title>Study of marine rhodopsin-containing bacteria.</title>
        <authorList>
            <person name="Yoshizawa S."/>
            <person name="Kumagai Y."/>
            <person name="Kogure K."/>
        </authorList>
    </citation>
    <scope>NUCLEOTIDE SEQUENCE [LARGE SCALE GENOMIC DNA]</scope>
    <source>
        <strain evidence="16 17">SG-29</strain>
    </source>
</reference>
<feature type="region of interest" description="Disordered" evidence="14">
    <location>
        <begin position="922"/>
        <end position="948"/>
    </location>
</feature>
<dbReference type="Pfam" id="PF18921">
    <property type="entry name" value="Cyanophycin_syn"/>
    <property type="match status" value="1"/>
</dbReference>
<dbReference type="InterPro" id="IPR005479">
    <property type="entry name" value="CPAse_ATP-bd"/>
</dbReference>
<dbReference type="RefSeq" id="WP_094545449.1">
    <property type="nucleotide sequence ID" value="NZ_MQWB01000001.1"/>
</dbReference>
<name>A0A259TVN8_9BACT</name>
<evidence type="ECO:0000259" key="15">
    <source>
        <dbReference type="PROSITE" id="PS50975"/>
    </source>
</evidence>
<dbReference type="SUPFAM" id="SSF56059">
    <property type="entry name" value="Glutathione synthetase ATP-binding domain-like"/>
    <property type="match status" value="1"/>
</dbReference>
<evidence type="ECO:0000256" key="5">
    <source>
        <dbReference type="ARBA" id="ARBA00013005"/>
    </source>
</evidence>
<dbReference type="InParanoid" id="A0A259TVN8"/>
<dbReference type="PANTHER" id="PTHR23135:SF18">
    <property type="entry name" value="CYANOPHYCIN SYNTHETASE"/>
    <property type="match status" value="1"/>
</dbReference>
<evidence type="ECO:0000256" key="12">
    <source>
        <dbReference type="ARBA" id="ARBA00048425"/>
    </source>
</evidence>
<dbReference type="Gene3D" id="3.30.1490.20">
    <property type="entry name" value="ATP-grasp fold, A domain"/>
    <property type="match status" value="1"/>
</dbReference>
<evidence type="ECO:0000256" key="8">
    <source>
        <dbReference type="ARBA" id="ARBA00022741"/>
    </source>
</evidence>
<comment type="subunit">
    <text evidence="3">Homodimer.</text>
</comment>
<dbReference type="InterPro" id="IPR013221">
    <property type="entry name" value="Mur_ligase_cen"/>
</dbReference>
<protein>
    <recommendedName>
        <fullName evidence="6">Cyanophycin synthetase</fullName>
        <ecNumber evidence="5">6.3.2.29</ecNumber>
        <ecNumber evidence="4">6.3.2.30</ecNumber>
    </recommendedName>
    <alternativeName>
        <fullName evidence="10">Cyanophycin synthase</fullName>
    </alternativeName>
</protein>
<dbReference type="Pfam" id="PF08245">
    <property type="entry name" value="Mur_ligase_M"/>
    <property type="match status" value="1"/>
</dbReference>